<evidence type="ECO:0000256" key="7">
    <source>
        <dbReference type="SAM" id="Phobius"/>
    </source>
</evidence>
<evidence type="ECO:0000256" key="5">
    <source>
        <dbReference type="ARBA" id="ARBA00023136"/>
    </source>
</evidence>
<evidence type="ECO:0000256" key="1">
    <source>
        <dbReference type="ARBA" id="ARBA00004370"/>
    </source>
</evidence>
<reference evidence="8 9" key="1">
    <citation type="journal article" date="2018" name="Nat. Ecol. Evol.">
        <title>Shark genomes provide insights into elasmobranch evolution and the origin of vertebrates.</title>
        <authorList>
            <person name="Hara Y"/>
            <person name="Yamaguchi K"/>
            <person name="Onimaru K"/>
            <person name="Kadota M"/>
            <person name="Koyanagi M"/>
            <person name="Keeley SD"/>
            <person name="Tatsumi K"/>
            <person name="Tanaka K"/>
            <person name="Motone F"/>
            <person name="Kageyama Y"/>
            <person name="Nozu R"/>
            <person name="Adachi N"/>
            <person name="Nishimura O"/>
            <person name="Nakagawa R"/>
            <person name="Tanegashima C"/>
            <person name="Kiyatake I"/>
            <person name="Matsumoto R"/>
            <person name="Murakumo K"/>
            <person name="Nishida K"/>
            <person name="Terakita A"/>
            <person name="Kuratani S"/>
            <person name="Sato K"/>
            <person name="Hyodo S Kuraku.S."/>
        </authorList>
    </citation>
    <scope>NUCLEOTIDE SEQUENCE [LARGE SCALE GENOMIC DNA]</scope>
</reference>
<comment type="subcellular location">
    <subcellularLocation>
        <location evidence="1">Membrane</location>
    </subcellularLocation>
</comment>
<dbReference type="OrthoDB" id="5989578at2759"/>
<feature type="transmembrane region" description="Helical" evidence="7">
    <location>
        <begin position="142"/>
        <end position="163"/>
    </location>
</feature>
<feature type="region of interest" description="Disordered" evidence="6">
    <location>
        <begin position="1"/>
        <end position="22"/>
    </location>
</feature>
<evidence type="ECO:0000256" key="4">
    <source>
        <dbReference type="ARBA" id="ARBA00022989"/>
    </source>
</evidence>
<organism evidence="8 9">
    <name type="scientific">Scyliorhinus torazame</name>
    <name type="common">Cloudy catshark</name>
    <name type="synonym">Catulus torazame</name>
    <dbReference type="NCBI Taxonomy" id="75743"/>
    <lineage>
        <taxon>Eukaryota</taxon>
        <taxon>Metazoa</taxon>
        <taxon>Chordata</taxon>
        <taxon>Craniata</taxon>
        <taxon>Vertebrata</taxon>
        <taxon>Chondrichthyes</taxon>
        <taxon>Elasmobranchii</taxon>
        <taxon>Galeomorphii</taxon>
        <taxon>Galeoidea</taxon>
        <taxon>Carcharhiniformes</taxon>
        <taxon>Scyliorhinidae</taxon>
        <taxon>Scyliorhinus</taxon>
    </lineage>
</organism>
<name>A0A401PEL0_SCYTO</name>
<gene>
    <name evidence="8" type="ORF">scyTo_0005983</name>
</gene>
<evidence type="ECO:0008006" key="10">
    <source>
        <dbReference type="Google" id="ProtNLM"/>
    </source>
</evidence>
<dbReference type="GO" id="GO:0016020">
    <property type="term" value="C:membrane"/>
    <property type="evidence" value="ECO:0007669"/>
    <property type="project" value="UniProtKB-SubCell"/>
</dbReference>
<protein>
    <recommendedName>
        <fullName evidence="10">Proline-rich transmembrane protein 1</fullName>
    </recommendedName>
</protein>
<feature type="transmembrane region" description="Helical" evidence="7">
    <location>
        <begin position="192"/>
        <end position="214"/>
    </location>
</feature>
<dbReference type="AlphaFoldDB" id="A0A401PEL0"/>
<evidence type="ECO:0000313" key="9">
    <source>
        <dbReference type="Proteomes" id="UP000288216"/>
    </source>
</evidence>
<comment type="caution">
    <text evidence="8">The sequence shown here is derived from an EMBL/GenBank/DDBJ whole genome shotgun (WGS) entry which is preliminary data.</text>
</comment>
<dbReference type="STRING" id="75743.A0A401PEL0"/>
<evidence type="ECO:0000313" key="8">
    <source>
        <dbReference type="EMBL" id="GCB71551.1"/>
    </source>
</evidence>
<keyword evidence="3 7" id="KW-0812">Transmembrane</keyword>
<keyword evidence="4 7" id="KW-1133">Transmembrane helix</keyword>
<proteinExistence type="inferred from homology"/>
<evidence type="ECO:0000256" key="6">
    <source>
        <dbReference type="SAM" id="MobiDB-lite"/>
    </source>
</evidence>
<sequence>MATEKSGSSGGLTQPTSPPPYNQVIETRSNALPVGYTVPPQLPTLPLGMRGYIQETQFHGRAPGYTALLPHGSMGPGTYIPPPPPGYAVQLQPYTTLVPFYPIGNNPPPYLPGYTAISPGIQQTPIPSGFRILEPQRPPHDYLPIAVLTTVCCFWPTGIIAIIKALETRAAVTRGDQLSAEIASRQARNYSFISLAVGIAAMVLCAILVIVVVIEAKHRDAEWDP</sequence>
<accession>A0A401PEL0</accession>
<dbReference type="Proteomes" id="UP000288216">
    <property type="component" value="Unassembled WGS sequence"/>
</dbReference>
<evidence type="ECO:0000256" key="3">
    <source>
        <dbReference type="ARBA" id="ARBA00022692"/>
    </source>
</evidence>
<keyword evidence="5 7" id="KW-0472">Membrane</keyword>
<dbReference type="EMBL" id="BFAA01001947">
    <property type="protein sequence ID" value="GCB71551.1"/>
    <property type="molecule type" value="Genomic_DNA"/>
</dbReference>
<dbReference type="PANTHER" id="PTHR14948">
    <property type="entry name" value="NG5"/>
    <property type="match status" value="1"/>
</dbReference>
<keyword evidence="9" id="KW-1185">Reference proteome</keyword>
<dbReference type="InterPro" id="IPR007593">
    <property type="entry name" value="CD225/Dispanin_fam"/>
</dbReference>
<dbReference type="OMA" id="KHRDAEW"/>
<feature type="compositionally biased region" description="Polar residues" evidence="6">
    <location>
        <begin position="1"/>
        <end position="15"/>
    </location>
</feature>
<evidence type="ECO:0000256" key="2">
    <source>
        <dbReference type="ARBA" id="ARBA00006843"/>
    </source>
</evidence>
<comment type="similarity">
    <text evidence="2">Belongs to the CD225/Dispanin family.</text>
</comment>
<dbReference type="InterPro" id="IPR051423">
    <property type="entry name" value="CD225/Dispanin"/>
</dbReference>
<dbReference type="Pfam" id="PF04505">
    <property type="entry name" value="CD225"/>
    <property type="match status" value="1"/>
</dbReference>
<dbReference type="PANTHER" id="PTHR14948:SF21">
    <property type="entry name" value="PROLINE-RICH TRANSMEMBRANE PROTEIN 1"/>
    <property type="match status" value="1"/>
</dbReference>